<evidence type="ECO:0000313" key="4">
    <source>
        <dbReference type="Proteomes" id="UP001196873"/>
    </source>
</evidence>
<dbReference type="Pfam" id="PF13087">
    <property type="entry name" value="AAA_12"/>
    <property type="match status" value="1"/>
</dbReference>
<dbReference type="InterPro" id="IPR041679">
    <property type="entry name" value="DNA2/NAM7-like_C"/>
</dbReference>
<dbReference type="CDD" id="cd18808">
    <property type="entry name" value="SF1_C_Upf1"/>
    <property type="match status" value="1"/>
</dbReference>
<evidence type="ECO:0000259" key="2">
    <source>
        <dbReference type="Pfam" id="PF13087"/>
    </source>
</evidence>
<protein>
    <submittedName>
        <fullName evidence="3">ATP-binding protein</fullName>
    </submittedName>
</protein>
<dbReference type="RefSeq" id="WP_219428176.1">
    <property type="nucleotide sequence ID" value="NZ_JAHXRD010000018.1"/>
</dbReference>
<dbReference type="GO" id="GO:0005524">
    <property type="term" value="F:ATP binding"/>
    <property type="evidence" value="ECO:0007669"/>
    <property type="project" value="UniProtKB-KW"/>
</dbReference>
<dbReference type="AlphaFoldDB" id="A0AAW4NSE7"/>
<evidence type="ECO:0000313" key="3">
    <source>
        <dbReference type="EMBL" id="MBW4866600.1"/>
    </source>
</evidence>
<feature type="domain" description="DNA2/NAM7 helicase helicase" evidence="1">
    <location>
        <begin position="688"/>
        <end position="776"/>
    </location>
</feature>
<feature type="domain" description="DNA2/NAM7 helicase-like C-terminal" evidence="2">
    <location>
        <begin position="872"/>
        <end position="1088"/>
    </location>
</feature>
<reference evidence="3" key="1">
    <citation type="submission" date="2021-07" db="EMBL/GenBank/DDBJ databases">
        <title>Genomic diversity and antimicrobial resistance of Prevotella spp. isolated from chronic lung disease airways.</title>
        <authorList>
            <person name="Webb K.A."/>
            <person name="Olagoke O.S."/>
            <person name="Baird T."/>
            <person name="Neill J."/>
            <person name="Pham A."/>
            <person name="Wells T.J."/>
            <person name="Ramsay K.A."/>
            <person name="Bell S.C."/>
            <person name="Sarovich D.S."/>
            <person name="Price E.P."/>
        </authorList>
    </citation>
    <scope>NUCLEOTIDE SEQUENCE</scope>
    <source>
        <strain evidence="3">SCHI0047.S.3</strain>
    </source>
</reference>
<dbReference type="PANTHER" id="PTHR10887:SF495">
    <property type="entry name" value="HELICASE SENATAXIN ISOFORM X1-RELATED"/>
    <property type="match status" value="1"/>
</dbReference>
<gene>
    <name evidence="3" type="ORF">KZY68_11440</name>
</gene>
<keyword evidence="3" id="KW-0067">ATP-binding</keyword>
<dbReference type="InterPro" id="IPR041677">
    <property type="entry name" value="DNA2/NAM7_AAA_11"/>
</dbReference>
<dbReference type="GO" id="GO:0004386">
    <property type="term" value="F:helicase activity"/>
    <property type="evidence" value="ECO:0007669"/>
    <property type="project" value="InterPro"/>
</dbReference>
<dbReference type="Pfam" id="PF13086">
    <property type="entry name" value="AAA_11"/>
    <property type="match status" value="2"/>
</dbReference>
<dbReference type="EMBL" id="JAHXRF010000019">
    <property type="protein sequence ID" value="MBW4866600.1"/>
    <property type="molecule type" value="Genomic_DNA"/>
</dbReference>
<keyword evidence="3" id="KW-0547">Nucleotide-binding</keyword>
<organism evidence="3 4">
    <name type="scientific">Segatella salivae</name>
    <dbReference type="NCBI Taxonomy" id="228604"/>
    <lineage>
        <taxon>Bacteria</taxon>
        <taxon>Pseudomonadati</taxon>
        <taxon>Bacteroidota</taxon>
        <taxon>Bacteroidia</taxon>
        <taxon>Bacteroidales</taxon>
        <taxon>Prevotellaceae</taxon>
        <taxon>Segatella</taxon>
    </lineage>
</organism>
<name>A0AAW4NSE7_9BACT</name>
<sequence length="1109" mass="126315">MPNFISADELFQRISYIIEAENTAPVNKLLHETLVLTCTEGLAGSNLVFGNLFAQVDFLCKKNRVNGNDTRAIQHMRRASNRAESMAHDELMYACRALALFVSAVFNVDIPFYLVGQIPVEDKPQQEFKHIDYRYIRGLVTECSDDTFTVNIDQDTTEKQLTLHFKPHQTYLKTLLKKGSQVNLLDVDSAKEAGIIVLEPDYLVDISGIARCFSDYGHHPFTYLVNAMSPAANSQAILLGNFAGTALDDIIKGNGHYNWQETLKKNFKDKALEYCTCSDLNRKEDFRVAAIRQTQNIQQIVAELFGDFHCDLMQPQTNVTFSREKAILEPSFVCEQLGLQGRVDLMTTDFKLLVEQKSGSNFNIQRQMPNEYGSFQKEEHYVQLLLYYGVLRQNFNISSSKIDMRLLYSKYPLPGGLVVVNFYQKLFHEAISLRNRIVANEFSFAIDGFGNTTDKLSVDTINENQLNTPFFFKYIQPRLEEIIQPLHHLTPLEKAYYERMMTFVFREQLAAKVGGKEGLNNCTADLWNMPLASKKEAGNIYTDLTISAKAKSKDINGYDIITLNIPDQGEEFLPNFRLGDLVYLYSYAPEEEPDVRKSLLFKGNIIKLHTNSITIKTVNPIPNEGTMWAIEHSGSDIGGTSAIRSLHQFITSAPKCRQLLLAQRAPERDLTLQLTQSYHPTYDPLLLKAFQAKDYFLLVGPPGTGKTSMALQYMVREALAKGESILLMSYTNRAVDEICGMLSDNAIDYIRIGNEYSCDERYRSHLLSEYIENNPKLTAIRERIMGTRVIVGTTSTLQSKSYLFELKSFSMAIIDEASQILEPNLVGLLSKLPKFILIGDHKQLPAVVQQEVNDSAVHDKRLHDIKLTNCRNSLFERLIRVEEAAKRTDFVGVLRVQGRMHPAVAAFPNRMFYFKECLKPVPLSHQKETRLHYELSSQDTLDDALKTNRILFIPSKTCRHSQLSDKVNPDEAHIVAILLGRIYRFYGNSFDADKTIGVIVPYRNQIAMIRKEIEKLGIKALEKISIDTVERYQGSQRDVIIYSFTVQHRYQLDFLTANCFEENGHIIDRKLNVAVTRARKQMIITGNEMVLNQDPIFKELIASCELAYL</sequence>
<comment type="caution">
    <text evidence="3">The sequence shown here is derived from an EMBL/GenBank/DDBJ whole genome shotgun (WGS) entry which is preliminary data.</text>
</comment>
<proteinExistence type="predicted"/>
<dbReference type="PANTHER" id="PTHR10887">
    <property type="entry name" value="DNA2/NAM7 HELICASE FAMILY"/>
    <property type="match status" value="1"/>
</dbReference>
<dbReference type="InterPro" id="IPR045055">
    <property type="entry name" value="DNA2/NAM7-like"/>
</dbReference>
<accession>A0AAW4NSE7</accession>
<evidence type="ECO:0000259" key="1">
    <source>
        <dbReference type="Pfam" id="PF13086"/>
    </source>
</evidence>
<dbReference type="Proteomes" id="UP001196873">
    <property type="component" value="Unassembled WGS sequence"/>
</dbReference>
<dbReference type="InterPro" id="IPR047187">
    <property type="entry name" value="SF1_C_Upf1"/>
</dbReference>
<feature type="domain" description="DNA2/NAM7 helicase helicase" evidence="1">
    <location>
        <begin position="783"/>
        <end position="849"/>
    </location>
</feature>